<keyword evidence="8" id="KW-0812">Transmembrane</keyword>
<evidence type="ECO:0000256" key="6">
    <source>
        <dbReference type="PROSITE-ProRule" id="PRU00076"/>
    </source>
</evidence>
<dbReference type="CDD" id="cd00053">
    <property type="entry name" value="EGF"/>
    <property type="match status" value="1"/>
</dbReference>
<dbReference type="GO" id="GO:0050808">
    <property type="term" value="P:synapse organization"/>
    <property type="evidence" value="ECO:0007669"/>
    <property type="project" value="TreeGrafter"/>
</dbReference>
<dbReference type="Pfam" id="PF07679">
    <property type="entry name" value="I-set"/>
    <property type="match status" value="1"/>
</dbReference>
<evidence type="ECO:0000256" key="7">
    <source>
        <dbReference type="SAM" id="MobiDB-lite"/>
    </source>
</evidence>
<evidence type="ECO:0000256" key="3">
    <source>
        <dbReference type="ARBA" id="ARBA00022729"/>
    </source>
</evidence>
<keyword evidence="2" id="KW-0963">Cytoplasm</keyword>
<dbReference type="PROSITE" id="PS01186">
    <property type="entry name" value="EGF_2"/>
    <property type="match status" value="1"/>
</dbReference>
<dbReference type="GO" id="GO:0005737">
    <property type="term" value="C:cytoplasm"/>
    <property type="evidence" value="ECO:0007669"/>
    <property type="project" value="UniProtKB-SubCell"/>
</dbReference>
<dbReference type="InterPro" id="IPR003599">
    <property type="entry name" value="Ig_sub"/>
</dbReference>
<proteinExistence type="predicted"/>
<evidence type="ECO:0000256" key="5">
    <source>
        <dbReference type="ARBA" id="ARBA00023319"/>
    </source>
</evidence>
<dbReference type="PANTHER" id="PTHR45080:SF8">
    <property type="entry name" value="IG-LIKE DOMAIN-CONTAINING PROTEIN"/>
    <property type="match status" value="1"/>
</dbReference>
<feature type="signal peptide" evidence="9">
    <location>
        <begin position="1"/>
        <end position="29"/>
    </location>
</feature>
<evidence type="ECO:0000256" key="4">
    <source>
        <dbReference type="ARBA" id="ARBA00023157"/>
    </source>
</evidence>
<evidence type="ECO:0000313" key="13">
    <source>
        <dbReference type="Proteomes" id="UP000887013"/>
    </source>
</evidence>
<keyword evidence="3 9" id="KW-0732">Signal</keyword>
<feature type="domain" description="Ig-like" evidence="11">
    <location>
        <begin position="188"/>
        <end position="277"/>
    </location>
</feature>
<evidence type="ECO:0000256" key="9">
    <source>
        <dbReference type="SAM" id="SignalP"/>
    </source>
</evidence>
<organism evidence="12 13">
    <name type="scientific">Nephila pilipes</name>
    <name type="common">Giant wood spider</name>
    <name type="synonym">Nephila maculata</name>
    <dbReference type="NCBI Taxonomy" id="299642"/>
    <lineage>
        <taxon>Eukaryota</taxon>
        <taxon>Metazoa</taxon>
        <taxon>Ecdysozoa</taxon>
        <taxon>Arthropoda</taxon>
        <taxon>Chelicerata</taxon>
        <taxon>Arachnida</taxon>
        <taxon>Araneae</taxon>
        <taxon>Araneomorphae</taxon>
        <taxon>Entelegynae</taxon>
        <taxon>Araneoidea</taxon>
        <taxon>Nephilidae</taxon>
        <taxon>Nephila</taxon>
    </lineage>
</organism>
<dbReference type="GO" id="GO:0007156">
    <property type="term" value="P:homophilic cell adhesion via plasma membrane adhesion molecules"/>
    <property type="evidence" value="ECO:0007669"/>
    <property type="project" value="TreeGrafter"/>
</dbReference>
<reference evidence="12" key="1">
    <citation type="submission" date="2020-08" db="EMBL/GenBank/DDBJ databases">
        <title>Multicomponent nature underlies the extraordinary mechanical properties of spider dragline silk.</title>
        <authorList>
            <person name="Kono N."/>
            <person name="Nakamura H."/>
            <person name="Mori M."/>
            <person name="Yoshida Y."/>
            <person name="Ohtoshi R."/>
            <person name="Malay A.D."/>
            <person name="Moran D.A.P."/>
            <person name="Tomita M."/>
            <person name="Numata K."/>
            <person name="Arakawa K."/>
        </authorList>
    </citation>
    <scope>NUCLEOTIDE SEQUENCE</scope>
</reference>
<dbReference type="GO" id="GO:0043025">
    <property type="term" value="C:neuronal cell body"/>
    <property type="evidence" value="ECO:0007669"/>
    <property type="project" value="TreeGrafter"/>
</dbReference>
<dbReference type="InterPro" id="IPR000742">
    <property type="entry name" value="EGF"/>
</dbReference>
<keyword evidence="13" id="KW-1185">Reference proteome</keyword>
<keyword evidence="8" id="KW-1133">Transmembrane helix</keyword>
<evidence type="ECO:0000256" key="2">
    <source>
        <dbReference type="ARBA" id="ARBA00022490"/>
    </source>
</evidence>
<dbReference type="InterPro" id="IPR013098">
    <property type="entry name" value="Ig_I-set"/>
</dbReference>
<feature type="compositionally biased region" description="Basic and acidic residues" evidence="7">
    <location>
        <begin position="445"/>
        <end position="469"/>
    </location>
</feature>
<dbReference type="SMART" id="SM00408">
    <property type="entry name" value="IGc2"/>
    <property type="match status" value="1"/>
</dbReference>
<feature type="region of interest" description="Disordered" evidence="7">
    <location>
        <begin position="426"/>
        <end position="469"/>
    </location>
</feature>
<evidence type="ECO:0000259" key="10">
    <source>
        <dbReference type="PROSITE" id="PS50026"/>
    </source>
</evidence>
<dbReference type="InterPro" id="IPR003598">
    <property type="entry name" value="Ig_sub2"/>
</dbReference>
<dbReference type="Gene3D" id="2.10.25.10">
    <property type="entry name" value="Laminin"/>
    <property type="match status" value="1"/>
</dbReference>
<dbReference type="PROSITE" id="PS50026">
    <property type="entry name" value="EGF_3"/>
    <property type="match status" value="1"/>
</dbReference>
<evidence type="ECO:0000259" key="11">
    <source>
        <dbReference type="PROSITE" id="PS50835"/>
    </source>
</evidence>
<dbReference type="InterPro" id="IPR050958">
    <property type="entry name" value="Cell_Adh-Cytoskel_Orgn"/>
</dbReference>
<evidence type="ECO:0000313" key="12">
    <source>
        <dbReference type="EMBL" id="GFT99275.1"/>
    </source>
</evidence>
<dbReference type="SUPFAM" id="SSF57196">
    <property type="entry name" value="EGF/Laminin"/>
    <property type="match status" value="1"/>
</dbReference>
<feature type="disulfide bond" evidence="6">
    <location>
        <begin position="338"/>
        <end position="347"/>
    </location>
</feature>
<dbReference type="GO" id="GO:0008046">
    <property type="term" value="F:axon guidance receptor activity"/>
    <property type="evidence" value="ECO:0007669"/>
    <property type="project" value="TreeGrafter"/>
</dbReference>
<comment type="subcellular location">
    <subcellularLocation>
        <location evidence="1">Cytoplasm</location>
    </subcellularLocation>
</comment>
<feature type="chain" id="PRO_5036454753" evidence="9">
    <location>
        <begin position="30"/>
        <end position="469"/>
    </location>
</feature>
<dbReference type="OrthoDB" id="6133584at2759"/>
<gene>
    <name evidence="12" type="primary">AVEN_5304_1</name>
    <name evidence="12" type="ORF">NPIL_229521</name>
</gene>
<dbReference type="PROSITE" id="PS00022">
    <property type="entry name" value="EGF_1"/>
    <property type="match status" value="1"/>
</dbReference>
<feature type="region of interest" description="Disordered" evidence="7">
    <location>
        <begin position="270"/>
        <end position="311"/>
    </location>
</feature>
<accession>A0A8X6Q0B7</accession>
<dbReference type="FunFam" id="2.60.40.10:FF:000425">
    <property type="entry name" value="Myosin light chain kinase"/>
    <property type="match status" value="1"/>
</dbReference>
<dbReference type="PROSITE" id="PS50835">
    <property type="entry name" value="IG_LIKE"/>
    <property type="match status" value="1"/>
</dbReference>
<keyword evidence="6" id="KW-0245">EGF-like domain</keyword>
<dbReference type="EMBL" id="BMAW01026881">
    <property type="protein sequence ID" value="GFT99275.1"/>
    <property type="molecule type" value="Genomic_DNA"/>
</dbReference>
<protein>
    <submittedName>
        <fullName evidence="12">Uncharacterized protein</fullName>
    </submittedName>
</protein>
<dbReference type="PANTHER" id="PTHR45080">
    <property type="entry name" value="CONTACTIN 5"/>
    <property type="match status" value="1"/>
</dbReference>
<dbReference type="InterPro" id="IPR036179">
    <property type="entry name" value="Ig-like_dom_sf"/>
</dbReference>
<feature type="domain" description="EGF-like" evidence="10">
    <location>
        <begin position="309"/>
        <end position="348"/>
    </location>
</feature>
<evidence type="ECO:0000256" key="1">
    <source>
        <dbReference type="ARBA" id="ARBA00004496"/>
    </source>
</evidence>
<name>A0A8X6Q0B7_NEPPI</name>
<dbReference type="Gene3D" id="2.60.40.10">
    <property type="entry name" value="Immunoglobulins"/>
    <property type="match status" value="1"/>
</dbReference>
<dbReference type="AlphaFoldDB" id="A0A8X6Q0B7"/>
<keyword evidence="4 6" id="KW-1015">Disulfide bond</keyword>
<dbReference type="GO" id="GO:0005886">
    <property type="term" value="C:plasma membrane"/>
    <property type="evidence" value="ECO:0007669"/>
    <property type="project" value="TreeGrafter"/>
</dbReference>
<dbReference type="InterPro" id="IPR007110">
    <property type="entry name" value="Ig-like_dom"/>
</dbReference>
<comment type="caution">
    <text evidence="6">Lacks conserved residue(s) required for the propagation of feature annotation.</text>
</comment>
<dbReference type="Pfam" id="PF00008">
    <property type="entry name" value="EGF"/>
    <property type="match status" value="1"/>
</dbReference>
<dbReference type="SMART" id="SM00181">
    <property type="entry name" value="EGF"/>
    <property type="match status" value="1"/>
</dbReference>
<sequence>MRLPIVFQVLRHLLLVFLCLSSLWLVTPCLDISAKDDSSGLCIGGKRSPKQRRQNDNFSMKAVVEAAQTRAYLSPAVFLGSLRSVLVQRDGTIRAWFSLDNPLKTNSSLSGVQKKEDIEVVYYRSGEHCILEMNQDNLKLGKQYIVFGVLSGTNSWPSLTATALPIPNDKRTLRGVKKILCKDCAEPPSISGLEKVRVEEGSKVRLNCHLAGNPIPWVEWYKDGVKVTSKGRLRVKTKRRTSRLVIRHARPSDRGVYECRAGNIVQEEPASAKTTVAVTRKKKTKRPPTTTSPATPSTTVSSTESSPWTTEPCPTSDFCLNGGTCVFYKVVREYVCYCAEGYIGLRCDYKDVSISVGEVKNLDQNHDRLFIDILVLFLIFFCLNWACLGICWLCCFRCQHKNWGKFREMAPLQKFFRSGKFLEKGEEKTSVDVDLDSAGNQSNSKTEKDSESCKRKDNTSKAKVPKPET</sequence>
<dbReference type="SUPFAM" id="SSF48726">
    <property type="entry name" value="Immunoglobulin"/>
    <property type="match status" value="1"/>
</dbReference>
<feature type="compositionally biased region" description="Low complexity" evidence="7">
    <location>
        <begin position="287"/>
        <end position="311"/>
    </location>
</feature>
<keyword evidence="8" id="KW-0472">Membrane</keyword>
<dbReference type="GO" id="GO:0030424">
    <property type="term" value="C:axon"/>
    <property type="evidence" value="ECO:0007669"/>
    <property type="project" value="TreeGrafter"/>
</dbReference>
<dbReference type="SMART" id="SM00409">
    <property type="entry name" value="IG"/>
    <property type="match status" value="1"/>
</dbReference>
<keyword evidence="5" id="KW-0393">Immunoglobulin domain</keyword>
<evidence type="ECO:0000256" key="8">
    <source>
        <dbReference type="SAM" id="Phobius"/>
    </source>
</evidence>
<dbReference type="Proteomes" id="UP000887013">
    <property type="component" value="Unassembled WGS sequence"/>
</dbReference>
<feature type="transmembrane region" description="Helical" evidence="8">
    <location>
        <begin position="369"/>
        <end position="395"/>
    </location>
</feature>
<feature type="disulfide bond" evidence="6">
    <location>
        <begin position="319"/>
        <end position="336"/>
    </location>
</feature>
<dbReference type="InterPro" id="IPR013783">
    <property type="entry name" value="Ig-like_fold"/>
</dbReference>
<comment type="caution">
    <text evidence="12">The sequence shown here is derived from an EMBL/GenBank/DDBJ whole genome shotgun (WGS) entry which is preliminary data.</text>
</comment>